<organism evidence="2 3">
    <name type="scientific">Streptomyces bluensis</name>
    <dbReference type="NCBI Taxonomy" id="33897"/>
    <lineage>
        <taxon>Bacteria</taxon>
        <taxon>Bacillati</taxon>
        <taxon>Actinomycetota</taxon>
        <taxon>Actinomycetes</taxon>
        <taxon>Kitasatosporales</taxon>
        <taxon>Streptomycetaceae</taxon>
        <taxon>Streptomyces</taxon>
    </lineage>
</organism>
<evidence type="ECO:0000256" key="1">
    <source>
        <dbReference type="SAM" id="MobiDB-lite"/>
    </source>
</evidence>
<dbReference type="Proteomes" id="UP001602058">
    <property type="component" value="Unassembled WGS sequence"/>
</dbReference>
<dbReference type="EMBL" id="JBIAWJ010000028">
    <property type="protein sequence ID" value="MFF4526725.1"/>
    <property type="molecule type" value="Genomic_DNA"/>
</dbReference>
<evidence type="ECO:0000313" key="3">
    <source>
        <dbReference type="Proteomes" id="UP001602058"/>
    </source>
</evidence>
<sequence>MPGTGNPQRHLLVHQLLNHAHALLCAAEDDEAPSLVALLASAADHLRGEDGVDLDPPALAWVVAEAAGQLLACTRTPVGAGDPNLGYCLQALDQLPRSARTGLLAAAARRTTPDTDGTPPPSTARVFAPDRQPTAPHRTPGRCPCSCNDGGFCGGCAHAGCGGRQ</sequence>
<reference evidence="2 3" key="1">
    <citation type="submission" date="2024-10" db="EMBL/GenBank/DDBJ databases">
        <title>The Natural Products Discovery Center: Release of the First 8490 Sequenced Strains for Exploring Actinobacteria Biosynthetic Diversity.</title>
        <authorList>
            <person name="Kalkreuter E."/>
            <person name="Kautsar S.A."/>
            <person name="Yang D."/>
            <person name="Bader C.D."/>
            <person name="Teijaro C.N."/>
            <person name="Fluegel L."/>
            <person name="Davis C.M."/>
            <person name="Simpson J.R."/>
            <person name="Lauterbach L."/>
            <person name="Steele A.D."/>
            <person name="Gui C."/>
            <person name="Meng S."/>
            <person name="Li G."/>
            <person name="Viehrig K."/>
            <person name="Ye F."/>
            <person name="Su P."/>
            <person name="Kiefer A.F."/>
            <person name="Nichols A."/>
            <person name="Cepeda A.J."/>
            <person name="Yan W."/>
            <person name="Fan B."/>
            <person name="Jiang Y."/>
            <person name="Adhikari A."/>
            <person name="Zheng C.-J."/>
            <person name="Schuster L."/>
            <person name="Cowan T.M."/>
            <person name="Smanski M.J."/>
            <person name="Chevrette M.G."/>
            <person name="De Carvalho L.P.S."/>
            <person name="Shen B."/>
        </authorList>
    </citation>
    <scope>NUCLEOTIDE SEQUENCE [LARGE SCALE GENOMIC DNA]</scope>
    <source>
        <strain evidence="2 3">NPDC001390</strain>
    </source>
</reference>
<dbReference type="RefSeq" id="WP_351084237.1">
    <property type="nucleotide sequence ID" value="NZ_JBEOZG010000025.1"/>
</dbReference>
<feature type="region of interest" description="Disordered" evidence="1">
    <location>
        <begin position="108"/>
        <end position="140"/>
    </location>
</feature>
<name>A0ABW6UTD1_9ACTN</name>
<accession>A0ABW6UTD1</accession>
<feature type="compositionally biased region" description="Low complexity" evidence="1">
    <location>
        <begin position="108"/>
        <end position="117"/>
    </location>
</feature>
<comment type="caution">
    <text evidence="2">The sequence shown here is derived from an EMBL/GenBank/DDBJ whole genome shotgun (WGS) entry which is preliminary data.</text>
</comment>
<proteinExistence type="predicted"/>
<keyword evidence="3" id="KW-1185">Reference proteome</keyword>
<gene>
    <name evidence="2" type="ORF">ACFY1D_35665</name>
</gene>
<evidence type="ECO:0000313" key="2">
    <source>
        <dbReference type="EMBL" id="MFF4526725.1"/>
    </source>
</evidence>
<protein>
    <submittedName>
        <fullName evidence="2">Uncharacterized protein</fullName>
    </submittedName>
</protein>